<evidence type="ECO:0000313" key="7">
    <source>
        <dbReference type="EMBL" id="MBW7570441.1"/>
    </source>
</evidence>
<evidence type="ECO:0000256" key="4">
    <source>
        <dbReference type="ARBA" id="ARBA00023136"/>
    </source>
</evidence>
<keyword evidence="4 5" id="KW-0472">Membrane</keyword>
<comment type="caution">
    <text evidence="7">The sequence shown here is derived from an EMBL/GenBank/DDBJ whole genome shotgun (WGS) entry which is preliminary data.</text>
</comment>
<dbReference type="InterPro" id="IPR007829">
    <property type="entry name" value="TM2"/>
</dbReference>
<keyword evidence="3 5" id="KW-1133">Transmembrane helix</keyword>
<comment type="subcellular location">
    <subcellularLocation>
        <location evidence="1">Membrane</location>
        <topology evidence="1">Multi-pass membrane protein</topology>
    </subcellularLocation>
</comment>
<evidence type="ECO:0000259" key="6">
    <source>
        <dbReference type="Pfam" id="PF05154"/>
    </source>
</evidence>
<protein>
    <submittedName>
        <fullName evidence="7">TM2 domain-containing protein</fullName>
    </submittedName>
</protein>
<keyword evidence="8" id="KW-1185">Reference proteome</keyword>
<sequence length="115" mass="12573">MDDGTIKEVNTADCSGFTPAPGIEVDVFSAENKVIVSKKAVPFSANQPHKVNKIAYVLLAFFLGGIGIHKFYAGHIILGFIYLIFCWTFIPGFIAFIEFIIGLCKTADEQGNIQV</sequence>
<evidence type="ECO:0000256" key="1">
    <source>
        <dbReference type="ARBA" id="ARBA00004141"/>
    </source>
</evidence>
<organism evidence="7 8">
    <name type="scientific">Succinivibrio faecicola</name>
    <dbReference type="NCBI Taxonomy" id="2820300"/>
    <lineage>
        <taxon>Bacteria</taxon>
        <taxon>Pseudomonadati</taxon>
        <taxon>Pseudomonadota</taxon>
        <taxon>Gammaproteobacteria</taxon>
        <taxon>Aeromonadales</taxon>
        <taxon>Succinivibrionaceae</taxon>
        <taxon>Succinivibrio</taxon>
    </lineage>
</organism>
<feature type="transmembrane region" description="Helical" evidence="5">
    <location>
        <begin position="79"/>
        <end position="104"/>
    </location>
</feature>
<evidence type="ECO:0000313" key="8">
    <source>
        <dbReference type="Proteomes" id="UP000731465"/>
    </source>
</evidence>
<keyword evidence="2 5" id="KW-0812">Transmembrane</keyword>
<feature type="domain" description="TM2" evidence="6">
    <location>
        <begin position="50"/>
        <end position="100"/>
    </location>
</feature>
<evidence type="ECO:0000256" key="3">
    <source>
        <dbReference type="ARBA" id="ARBA00022989"/>
    </source>
</evidence>
<name>A0ABS7DH62_9GAMM</name>
<dbReference type="Pfam" id="PF05154">
    <property type="entry name" value="TM2"/>
    <property type="match status" value="1"/>
</dbReference>
<gene>
    <name evidence="7" type="ORF">J5V48_05970</name>
</gene>
<dbReference type="EMBL" id="JAGFNY010000017">
    <property type="protein sequence ID" value="MBW7570441.1"/>
    <property type="molecule type" value="Genomic_DNA"/>
</dbReference>
<reference evidence="7 8" key="1">
    <citation type="submission" date="2021-03" db="EMBL/GenBank/DDBJ databases">
        <title>Succinivibrio sp. nov. isolated from feces of cow.</title>
        <authorList>
            <person name="Choi J.-Y."/>
        </authorList>
    </citation>
    <scope>NUCLEOTIDE SEQUENCE [LARGE SCALE GENOMIC DNA]</scope>
    <source>
        <strain evidence="7 8">AGMB01872</strain>
    </source>
</reference>
<evidence type="ECO:0000256" key="5">
    <source>
        <dbReference type="SAM" id="Phobius"/>
    </source>
</evidence>
<dbReference type="Proteomes" id="UP000731465">
    <property type="component" value="Unassembled WGS sequence"/>
</dbReference>
<proteinExistence type="predicted"/>
<accession>A0ABS7DH62</accession>
<feature type="transmembrane region" description="Helical" evidence="5">
    <location>
        <begin position="54"/>
        <end position="73"/>
    </location>
</feature>
<evidence type="ECO:0000256" key="2">
    <source>
        <dbReference type="ARBA" id="ARBA00022692"/>
    </source>
</evidence>